<sequence length="312" mass="36570">MYMDQQLKQTTEQSLISIFKIKKDSQDYEINVPFRKFMPGITENYVKIDGNNLGVIYDMVEISRKTYEKNRFGKLMYVKNKIEPPKFFSKTMTDEAVKTNNIAVIDLNTHPNILHHELINFINQNIHTIAHNNNNHVLSNRAPTKTPVTNFLIPVSKLIKIITCNNSQIQFINMITKISNTKYKISIAGDDYFKDIMILYVKGKDGKMYYVDELMIELDRNKKQLQILGFIGNRQVSENKITDGFLRILIEIMNQNDSCQVDRDILRKYADKYYENTCCGHRFMKEIEKRESSIISELDGYKFLLIRAQFSK</sequence>
<evidence type="ECO:0000313" key="1">
    <source>
        <dbReference type="EMBL" id="AYV76513.1"/>
    </source>
</evidence>
<organism evidence="1">
    <name type="scientific">Terrestrivirus sp</name>
    <dbReference type="NCBI Taxonomy" id="2487775"/>
    <lineage>
        <taxon>Viruses</taxon>
        <taxon>Varidnaviria</taxon>
        <taxon>Bamfordvirae</taxon>
        <taxon>Nucleocytoviricota</taxon>
        <taxon>Megaviricetes</taxon>
        <taxon>Imitervirales</taxon>
        <taxon>Mimiviridae</taxon>
        <taxon>Klosneuvirinae</taxon>
    </lineage>
</organism>
<proteinExistence type="predicted"/>
<protein>
    <submittedName>
        <fullName evidence="1">Uncharacterized protein</fullName>
    </submittedName>
</protein>
<dbReference type="EMBL" id="MK071986">
    <property type="protein sequence ID" value="AYV76513.1"/>
    <property type="molecule type" value="Genomic_DNA"/>
</dbReference>
<reference evidence="1" key="1">
    <citation type="submission" date="2018-10" db="EMBL/GenBank/DDBJ databases">
        <title>Hidden diversity of soil giant viruses.</title>
        <authorList>
            <person name="Schulz F."/>
            <person name="Alteio L."/>
            <person name="Goudeau D."/>
            <person name="Ryan E.M."/>
            <person name="Malmstrom R.R."/>
            <person name="Blanchard J."/>
            <person name="Woyke T."/>
        </authorList>
    </citation>
    <scope>NUCLEOTIDE SEQUENCE</scope>
    <source>
        <strain evidence="1">TEV1</strain>
    </source>
</reference>
<accession>A0A3G4ZSD9</accession>
<name>A0A3G4ZSD9_9VIRU</name>
<gene>
    <name evidence="1" type="ORF">Terrestrivirus8_6</name>
</gene>